<reference evidence="2" key="1">
    <citation type="submission" date="2020-08" db="EMBL/GenBank/DDBJ databases">
        <title>Genetic structure, function and evolution of capsule biosynthesis loci in Vibrio parahaemolyticus.</title>
        <authorList>
            <person name="Li L."/>
            <person name="Bian S."/>
        </authorList>
    </citation>
    <scope>NUCLEOTIDE SEQUENCE</scope>
    <source>
        <strain evidence="2">VP352</strain>
    </source>
</reference>
<sequence>MSFTIITATYNCKSEIEDNIKNILSLKKNRLEIQWIVIDGGSFDGTKEKLMSELGSTIDYFESKKDNGIYDAWNKAIPHIVNDWVLFMGAGDTINENSLKVISNELEESSYKMVYGNVALMNHGSCVKVFSKIDPEDYSNGRPSLPCHQGVLHHKSIFSYDSKFDISYKIAGDSKFLLLALKKYKLKYIDIEVAKMKMGGVSTSPDSCVKTMREICRLNNELDIRIPKLKKYIFIFKMHVKSLIYRFCGGKFFQVYGKARRIFFNGDNIY</sequence>
<dbReference type="Gene3D" id="3.90.550.10">
    <property type="entry name" value="Spore Coat Polysaccharide Biosynthesis Protein SpsA, Chain A"/>
    <property type="match status" value="1"/>
</dbReference>
<evidence type="ECO:0000313" key="2">
    <source>
        <dbReference type="EMBL" id="QOS24950.1"/>
    </source>
</evidence>
<protein>
    <submittedName>
        <fullName evidence="2">PGL/p-HBAD biosynthesis glycosyltransferase</fullName>
        <ecNumber evidence="2">2.4.1.-</ecNumber>
    </submittedName>
</protein>
<name>A0A7M1WD61_VIBPH</name>
<dbReference type="EC" id="2.4.1.-" evidence="2"/>
<organism evidence="2">
    <name type="scientific">Vibrio parahaemolyticus</name>
    <dbReference type="NCBI Taxonomy" id="670"/>
    <lineage>
        <taxon>Bacteria</taxon>
        <taxon>Pseudomonadati</taxon>
        <taxon>Pseudomonadota</taxon>
        <taxon>Gammaproteobacteria</taxon>
        <taxon>Vibrionales</taxon>
        <taxon>Vibrionaceae</taxon>
        <taxon>Vibrio</taxon>
    </lineage>
</organism>
<feature type="domain" description="Glycosyltransferase 2-like" evidence="1">
    <location>
        <begin position="4"/>
        <end position="119"/>
    </location>
</feature>
<dbReference type="RefSeq" id="WP_049877948.1">
    <property type="nucleotide sequence ID" value="NZ_JACVHM010000004.1"/>
</dbReference>
<evidence type="ECO:0000259" key="1">
    <source>
        <dbReference type="Pfam" id="PF00535"/>
    </source>
</evidence>
<keyword evidence="2" id="KW-0808">Transferase</keyword>
<dbReference type="SUPFAM" id="SSF53448">
    <property type="entry name" value="Nucleotide-diphospho-sugar transferases"/>
    <property type="match status" value="1"/>
</dbReference>
<dbReference type="Pfam" id="PF00535">
    <property type="entry name" value="Glycos_transf_2"/>
    <property type="match status" value="1"/>
</dbReference>
<dbReference type="InterPro" id="IPR029044">
    <property type="entry name" value="Nucleotide-diphossugar_trans"/>
</dbReference>
<keyword evidence="2" id="KW-0328">Glycosyltransferase</keyword>
<accession>A0A7M1WD61</accession>
<dbReference type="InterPro" id="IPR001173">
    <property type="entry name" value="Glyco_trans_2-like"/>
</dbReference>
<dbReference type="EMBL" id="MT898282">
    <property type="protein sequence ID" value="QOS24950.1"/>
    <property type="molecule type" value="Genomic_DNA"/>
</dbReference>
<gene>
    <name evidence="2" type="ORF">VP352_00014</name>
</gene>
<dbReference type="GO" id="GO:0016757">
    <property type="term" value="F:glycosyltransferase activity"/>
    <property type="evidence" value="ECO:0007669"/>
    <property type="project" value="UniProtKB-KW"/>
</dbReference>
<proteinExistence type="predicted"/>
<dbReference type="AlphaFoldDB" id="A0A7M1WD61"/>